<dbReference type="EMBL" id="JMQM01000001">
    <property type="protein sequence ID" value="KFB11037.1"/>
    <property type="molecule type" value="Genomic_DNA"/>
</dbReference>
<organism evidence="2 3">
    <name type="scientific">Nitratireductor basaltis</name>
    <dbReference type="NCBI Taxonomy" id="472175"/>
    <lineage>
        <taxon>Bacteria</taxon>
        <taxon>Pseudomonadati</taxon>
        <taxon>Pseudomonadota</taxon>
        <taxon>Alphaproteobacteria</taxon>
        <taxon>Hyphomicrobiales</taxon>
        <taxon>Phyllobacteriaceae</taxon>
        <taxon>Nitratireductor</taxon>
    </lineage>
</organism>
<dbReference type="RefSeq" id="WP_036482513.1">
    <property type="nucleotide sequence ID" value="NZ_JMQM01000001.1"/>
</dbReference>
<evidence type="ECO:0000256" key="1">
    <source>
        <dbReference type="SAM" id="MobiDB-lite"/>
    </source>
</evidence>
<comment type="caution">
    <text evidence="2">The sequence shown here is derived from an EMBL/GenBank/DDBJ whole genome shotgun (WGS) entry which is preliminary data.</text>
</comment>
<keyword evidence="3" id="KW-1185">Reference proteome</keyword>
<accession>A0A084UDK1</accession>
<name>A0A084UDK1_9HYPH</name>
<gene>
    <name evidence="2" type="ORF">EL18_02079</name>
</gene>
<dbReference type="Proteomes" id="UP000053675">
    <property type="component" value="Unassembled WGS sequence"/>
</dbReference>
<feature type="region of interest" description="Disordered" evidence="1">
    <location>
        <begin position="1"/>
        <end position="67"/>
    </location>
</feature>
<evidence type="ECO:0000313" key="3">
    <source>
        <dbReference type="Proteomes" id="UP000053675"/>
    </source>
</evidence>
<evidence type="ECO:0000313" key="2">
    <source>
        <dbReference type="EMBL" id="KFB11037.1"/>
    </source>
</evidence>
<reference evidence="2 3" key="1">
    <citation type="submission" date="2014-05" db="EMBL/GenBank/DDBJ databases">
        <title>Draft Genome Sequence of Nitratireductor basaltis Strain UMTGB225, A Marine Bacterium Isolated from Green Barrel Tunicate.</title>
        <authorList>
            <person name="Gan H.Y."/>
        </authorList>
    </citation>
    <scope>NUCLEOTIDE SEQUENCE [LARGE SCALE GENOMIC DNA]</scope>
    <source>
        <strain evidence="2 3">UMTGB225</strain>
    </source>
</reference>
<dbReference type="AlphaFoldDB" id="A0A084UDK1"/>
<dbReference type="STRING" id="472175.EL18_02079"/>
<proteinExistence type="predicted"/>
<protein>
    <submittedName>
        <fullName evidence="2">Uncharacterized protein</fullName>
    </submittedName>
</protein>
<sequence>MCFNFKTPDVPKAPPVPSASSEEAKRRRANEVAANEAAKGRSATIITSPLGDPSYGQNVRRTQLGGL</sequence>
<dbReference type="PATRIC" id="fig|472175.3.peg.2082"/>